<gene>
    <name evidence="2" type="ORF">GP480_03120</name>
</gene>
<dbReference type="RefSeq" id="WP_160095783.1">
    <property type="nucleotide sequence ID" value="NZ_CP047224.1"/>
</dbReference>
<protein>
    <submittedName>
        <fullName evidence="2">Type VI secretion protein</fullName>
    </submittedName>
</protein>
<evidence type="ECO:0000313" key="2">
    <source>
        <dbReference type="EMBL" id="QHD65412.1"/>
    </source>
</evidence>
<dbReference type="Proteomes" id="UP000464912">
    <property type="component" value="Chromosome"/>
</dbReference>
<dbReference type="EMBL" id="CP047224">
    <property type="protein sequence ID" value="QHD65412.1"/>
    <property type="molecule type" value="Genomic_DNA"/>
</dbReference>
<keyword evidence="3" id="KW-1185">Reference proteome</keyword>
<reference evidence="2 3" key="1">
    <citation type="journal article" date="2020" name="MBio">
        <title>Erratum for Teymournejad et al., 'Isolation and Molecular Analysis of a Novel Neorickettsia Species That Causes Potomac Horse Fever'.</title>
        <authorList>
            <person name="Teymournejad O."/>
            <person name="Lin M."/>
            <person name="Bekebrede H."/>
            <person name="Kamr A."/>
            <person name="Toribio R.E."/>
            <person name="Arroyo L.G."/>
            <person name="Baird J.D."/>
            <person name="Rikihisa Y."/>
        </authorList>
    </citation>
    <scope>NUCLEOTIDE SEQUENCE [LARGE SCALE GENOMIC DNA]</scope>
    <source>
        <strain evidence="2 3">Fin17</strain>
    </source>
</reference>
<evidence type="ECO:0000313" key="3">
    <source>
        <dbReference type="Proteomes" id="UP000464912"/>
    </source>
</evidence>
<evidence type="ECO:0000259" key="1">
    <source>
        <dbReference type="Pfam" id="PF03135"/>
    </source>
</evidence>
<name>A0A6P1GAW0_9RICK</name>
<dbReference type="Pfam" id="PF03135">
    <property type="entry name" value="CagE_TrbE_VirB"/>
    <property type="match status" value="1"/>
</dbReference>
<dbReference type="KEGG" id="nef:GP480_03120"/>
<dbReference type="AlphaFoldDB" id="A0A6P1GAW0"/>
<reference evidence="2 3" key="2">
    <citation type="journal article" date="2020" name="MBio">
        <title>Isolation and Molecular Analysis of a Novel Neorickettsia Species That Causes Potomac Horse Fever.</title>
        <authorList>
            <person name="Teymournejad O."/>
            <person name="Lin M."/>
            <person name="Bekebrede H."/>
            <person name="Kamr A."/>
            <person name="Toribio R.E."/>
            <person name="Arroyo L.G."/>
            <person name="Baird J.D."/>
            <person name="Rikihisa Y."/>
        </authorList>
    </citation>
    <scope>NUCLEOTIDE SEQUENCE [LARGE SCALE GENOMIC DNA]</scope>
    <source>
        <strain evidence="2 3">Fin17</strain>
    </source>
</reference>
<sequence>MVGGLYTKEVSRNVQASCFYDSSTVLNTNGTLVRVVKLSDFRFTTSSLERMRSLFKKVLYSSEFGCLALWVNVVRSSVKSPRAEAVSMAEFAVSLSDAYRGLVEKENKFSNELFISIVSESALECAVGRVDFLLKTLLKRFHEFASKIVIKGLEDAVAVVCTELADYNPVLLCEAEMMDFFSALLGLSKAGLDSGVRDISTELLSDRKVFFGFNTFEIHGDKRTFGASFSVKSFRNLENAQFIAKFLGIQSRMVITEVIARTTEEDIRGVFEESLELIAVVNDSVYQSASFKDVVAEHIKEKRLEEFCKRSFKVTLFADSLEELGLTVANCEKLFSQQGFMIVRDDLLLEDTFWGNLPGSFSRMRKWEIALLKEANSFSFTHAHFRSVLADVSKCLTKFVSLEGELHYFSFPGTKSHAVIFGKEKSSSIELQNFLLLESVVRLGAEFLIVDDQCLSEVFVRALEGSYLEVKGEEFKCNLLDITDASVLHDILLGFCSKDAKTEEIAGAVERISKIPPDKRSLTDCAVHLQSIFGELSVLQESYGYLFASDAKSSWFLGDRLGFSVGGLSLPERVISSITSYMIAKYLEVRHQSAKPFIIVIQNPARFNRLFSSLSKWESFLCKVSEYGGMVLFSAENTAFLERLGEVGKKYVATRMFLPLSDTLPAEYNRFFAISASIMRTLDDASLFGKCFFLSQNGDSVILKFDSSLVEEMKILSSRGKIEKMKAAMREAGNNPAIWLPIFCRKCN</sequence>
<accession>A0A6P1GAW0</accession>
<proteinExistence type="predicted"/>
<organism evidence="2 3">
    <name type="scientific">Neorickettsia findlayensis</name>
    <dbReference type="NCBI Taxonomy" id="2686014"/>
    <lineage>
        <taxon>Bacteria</taxon>
        <taxon>Pseudomonadati</taxon>
        <taxon>Pseudomonadota</taxon>
        <taxon>Alphaproteobacteria</taxon>
        <taxon>Rickettsiales</taxon>
        <taxon>Anaplasmataceae</taxon>
        <taxon>Neorickettsia</taxon>
    </lineage>
</organism>
<feature type="domain" description="CagE TrbE VirB component of type IV transporter system central" evidence="1">
    <location>
        <begin position="201"/>
        <end position="361"/>
    </location>
</feature>
<dbReference type="GO" id="GO:0005524">
    <property type="term" value="F:ATP binding"/>
    <property type="evidence" value="ECO:0007669"/>
    <property type="project" value="InterPro"/>
</dbReference>
<dbReference type="InterPro" id="IPR018145">
    <property type="entry name" value="CagE_TrbE_VirB_cntrl_dom"/>
</dbReference>